<dbReference type="GO" id="GO:0005737">
    <property type="term" value="C:cytoplasm"/>
    <property type="evidence" value="ECO:0007669"/>
    <property type="project" value="UniProtKB-SubCell"/>
</dbReference>
<evidence type="ECO:0000256" key="11">
    <source>
        <dbReference type="HAMAP-Rule" id="MF_01497"/>
    </source>
</evidence>
<comment type="subcellular location">
    <subcellularLocation>
        <location evidence="11">Cytoplasm</location>
    </subcellularLocation>
</comment>
<keyword evidence="5 11" id="KW-0479">Metal-binding</keyword>
<name>R4YJP0_OLEAN</name>
<feature type="site" description="ATP" evidence="11">
    <location>
        <position position="40"/>
    </location>
</feature>
<dbReference type="InterPro" id="IPR002575">
    <property type="entry name" value="Aminoglycoside_PTrfase"/>
</dbReference>
<gene>
    <name evidence="11" type="primary">srkA</name>
    <name evidence="13" type="ORF">OLEAN_C03850</name>
</gene>
<dbReference type="KEGG" id="oai:OLEAN_C03850"/>
<reference evidence="13 14" key="1">
    <citation type="journal article" date="2013" name="Nat. Commun.">
        <title>Genome sequence and functional genomic analysis of the oil-degrading bacterium Oleispira antarctica.</title>
        <authorList>
            <person name="Kube M."/>
            <person name="Chernikova T.N."/>
            <person name="Al-Ramahi Y."/>
            <person name="Beloqui A."/>
            <person name="Lopez-Cortez N."/>
            <person name="Guazzaroni M.E."/>
            <person name="Heipieper H.J."/>
            <person name="Klages S."/>
            <person name="Kotsyurbenko O.R."/>
            <person name="Langer I."/>
            <person name="Nechitaylo T.Y."/>
            <person name="Lunsdorf H."/>
            <person name="Fernandez M."/>
            <person name="Juarez S."/>
            <person name="Ciordia S."/>
            <person name="Singer A."/>
            <person name="Kagan O."/>
            <person name="Egorova O."/>
            <person name="Petit P.A."/>
            <person name="Stogios P."/>
            <person name="Kim Y."/>
            <person name="Tchigvintsev A."/>
            <person name="Flick R."/>
            <person name="Denaro R."/>
            <person name="Genovese M."/>
            <person name="Albar J.P."/>
            <person name="Reva O.N."/>
            <person name="Martinez-Gomariz M."/>
            <person name="Tran H."/>
            <person name="Ferrer M."/>
            <person name="Savchenko A."/>
            <person name="Yakunin A.F."/>
            <person name="Yakimov M.M."/>
            <person name="Golyshina O.V."/>
            <person name="Reinhardt R."/>
            <person name="Golyshin P.N."/>
        </authorList>
    </citation>
    <scope>NUCLEOTIDE SEQUENCE [LARGE SCALE GENOMIC DNA]</scope>
</reference>
<evidence type="ECO:0000256" key="3">
    <source>
        <dbReference type="ARBA" id="ARBA00022553"/>
    </source>
</evidence>
<dbReference type="EC" id="2.7.11.1" evidence="11"/>
<comment type="similarity">
    <text evidence="11">Belongs to the SrkA/RdoA protein kinase family.</text>
</comment>
<keyword evidence="9 11" id="KW-0460">Magnesium</keyword>
<evidence type="ECO:0000259" key="12">
    <source>
        <dbReference type="Pfam" id="PF01636"/>
    </source>
</evidence>
<keyword evidence="8 11" id="KW-0067">ATP-binding</keyword>
<keyword evidence="2 11" id="KW-0723">Serine/threonine-protein kinase</keyword>
<dbReference type="GO" id="GO:0106310">
    <property type="term" value="F:protein serine kinase activity"/>
    <property type="evidence" value="ECO:0007669"/>
    <property type="project" value="RHEA"/>
</dbReference>
<evidence type="ECO:0000256" key="6">
    <source>
        <dbReference type="ARBA" id="ARBA00022741"/>
    </source>
</evidence>
<comment type="subunit">
    <text evidence="11">Monomer.</text>
</comment>
<evidence type="ECO:0000256" key="1">
    <source>
        <dbReference type="ARBA" id="ARBA00022490"/>
    </source>
</evidence>
<evidence type="ECO:0000256" key="5">
    <source>
        <dbReference type="ARBA" id="ARBA00022723"/>
    </source>
</evidence>
<keyword evidence="14" id="KW-1185">Reference proteome</keyword>
<evidence type="ECO:0000256" key="10">
    <source>
        <dbReference type="ARBA" id="ARBA00023016"/>
    </source>
</evidence>
<keyword evidence="1 11" id="KW-0963">Cytoplasm</keyword>
<feature type="domain" description="Aminoglycoside phosphotransferase" evidence="12">
    <location>
        <begin position="39"/>
        <end position="278"/>
    </location>
</feature>
<dbReference type="SUPFAM" id="SSF56112">
    <property type="entry name" value="Protein kinase-like (PK-like)"/>
    <property type="match status" value="1"/>
</dbReference>
<evidence type="ECO:0000256" key="4">
    <source>
        <dbReference type="ARBA" id="ARBA00022679"/>
    </source>
</evidence>
<dbReference type="GO" id="GO:0005524">
    <property type="term" value="F:ATP binding"/>
    <property type="evidence" value="ECO:0007669"/>
    <property type="project" value="UniProtKB-UniRule"/>
</dbReference>
<dbReference type="STRING" id="698738.OLEAN_C03850"/>
<dbReference type="Gene3D" id="3.30.200.70">
    <property type="match status" value="1"/>
</dbReference>
<feature type="binding site" evidence="11">
    <location>
        <position position="220"/>
    </location>
    <ligand>
        <name>Mg(2+)</name>
        <dbReference type="ChEBI" id="CHEBI:18420"/>
    </ligand>
</feature>
<dbReference type="GO" id="GO:0004674">
    <property type="term" value="F:protein serine/threonine kinase activity"/>
    <property type="evidence" value="ECO:0007669"/>
    <property type="project" value="UniProtKB-UniRule"/>
</dbReference>
<evidence type="ECO:0000256" key="7">
    <source>
        <dbReference type="ARBA" id="ARBA00022777"/>
    </source>
</evidence>
<dbReference type="GO" id="GO:0000287">
    <property type="term" value="F:magnesium ion binding"/>
    <property type="evidence" value="ECO:0007669"/>
    <property type="project" value="UniProtKB-UniRule"/>
</dbReference>
<sequence length="341" mass="39987">MTRIETPSLHPYQSLSPDAVIDAVESVGLLTDMRQYPLNSYENRVYQVGIEEETPIIVKFYRPNRWSKSAILEEHQFLAELAEEDLPVVAPLEFNGQTLFEYKEFYFSISPRKSGHSPEIANCDQLEYLGRWLARMHQVGRDYNFQHRPIWNGQAALGKSQDKTIIEQSCETVLNSGLLNEDFRPAYESLCRDLNELVKQQYQPAMSDTLRIHGDCHVGNLLWRDEQLYVVDFDDCVQGPAMQDIWMLLSGEREEQLQQLEAIRKGYEVFQPFPYHQLKWIECLRTIRLIKHTAWVVERWSDPAFPLAFPWFTGVRYWSEHVLSLREQLSALQEEPLYIPN</sequence>
<evidence type="ECO:0000256" key="8">
    <source>
        <dbReference type="ARBA" id="ARBA00022840"/>
    </source>
</evidence>
<dbReference type="NCBIfam" id="NF008738">
    <property type="entry name" value="PRK11768.1"/>
    <property type="match status" value="1"/>
</dbReference>
<organism evidence="13 14">
    <name type="scientific">Oleispira antarctica RB-8</name>
    <dbReference type="NCBI Taxonomy" id="698738"/>
    <lineage>
        <taxon>Bacteria</taxon>
        <taxon>Pseudomonadati</taxon>
        <taxon>Pseudomonadota</taxon>
        <taxon>Gammaproteobacteria</taxon>
        <taxon>Oceanospirillales</taxon>
        <taxon>Oceanospirillaceae</taxon>
        <taxon>Oleispira</taxon>
    </lineage>
</organism>
<dbReference type="Pfam" id="PF01636">
    <property type="entry name" value="APH"/>
    <property type="match status" value="1"/>
</dbReference>
<evidence type="ECO:0000313" key="14">
    <source>
        <dbReference type="Proteomes" id="UP000032749"/>
    </source>
</evidence>
<keyword evidence="4 11" id="KW-0808">Transferase</keyword>
<dbReference type="AlphaFoldDB" id="R4YJP0"/>
<keyword evidence="3 11" id="KW-0597">Phosphoprotein</keyword>
<dbReference type="PANTHER" id="PTHR39573">
    <property type="entry name" value="STRESS RESPONSE KINASE A"/>
    <property type="match status" value="1"/>
</dbReference>
<feature type="binding site" evidence="11">
    <location>
        <position position="232"/>
    </location>
    <ligand>
        <name>Mg(2+)</name>
        <dbReference type="ChEBI" id="CHEBI:18420"/>
    </ligand>
</feature>
<dbReference type="PATRIC" id="fig|698738.3.peg.399"/>
<accession>R4YJP0</accession>
<dbReference type="OrthoDB" id="5392197at2"/>
<dbReference type="PANTHER" id="PTHR39573:SF1">
    <property type="entry name" value="STRESS RESPONSE KINASE A"/>
    <property type="match status" value="1"/>
</dbReference>
<dbReference type="InterPro" id="IPR011009">
    <property type="entry name" value="Kinase-like_dom_sf"/>
</dbReference>
<evidence type="ECO:0000313" key="13">
    <source>
        <dbReference type="EMBL" id="CCK74561.1"/>
    </source>
</evidence>
<protein>
    <recommendedName>
        <fullName evidence="11">Stress response kinase A</fullName>
        <ecNumber evidence="11">2.7.11.1</ecNumber>
    </recommendedName>
    <alternativeName>
        <fullName evidence="11">Serine/threonine-protein kinase SrkA</fullName>
    </alternativeName>
</protein>
<dbReference type="Gene3D" id="1.20.1270.170">
    <property type="match status" value="1"/>
</dbReference>
<keyword evidence="10 11" id="KW-0346">Stress response</keyword>
<proteinExistence type="inferred from homology"/>
<dbReference type="Proteomes" id="UP000032749">
    <property type="component" value="Chromosome"/>
</dbReference>
<dbReference type="EMBL" id="FO203512">
    <property type="protein sequence ID" value="CCK74561.1"/>
    <property type="molecule type" value="Genomic_DNA"/>
</dbReference>
<evidence type="ECO:0000256" key="2">
    <source>
        <dbReference type="ARBA" id="ARBA00022527"/>
    </source>
</evidence>
<comment type="catalytic activity">
    <reaction evidence="11">
        <text>L-threonyl-[protein] + ATP = O-phospho-L-threonyl-[protein] + ADP + H(+)</text>
        <dbReference type="Rhea" id="RHEA:46608"/>
        <dbReference type="Rhea" id="RHEA-COMP:11060"/>
        <dbReference type="Rhea" id="RHEA-COMP:11605"/>
        <dbReference type="ChEBI" id="CHEBI:15378"/>
        <dbReference type="ChEBI" id="CHEBI:30013"/>
        <dbReference type="ChEBI" id="CHEBI:30616"/>
        <dbReference type="ChEBI" id="CHEBI:61977"/>
        <dbReference type="ChEBI" id="CHEBI:456216"/>
        <dbReference type="EC" id="2.7.11.1"/>
    </reaction>
</comment>
<comment type="catalytic activity">
    <reaction evidence="11">
        <text>L-seryl-[protein] + ATP = O-phospho-L-seryl-[protein] + ADP + H(+)</text>
        <dbReference type="Rhea" id="RHEA:17989"/>
        <dbReference type="Rhea" id="RHEA-COMP:9863"/>
        <dbReference type="Rhea" id="RHEA-COMP:11604"/>
        <dbReference type="ChEBI" id="CHEBI:15378"/>
        <dbReference type="ChEBI" id="CHEBI:29999"/>
        <dbReference type="ChEBI" id="CHEBI:30616"/>
        <dbReference type="ChEBI" id="CHEBI:83421"/>
        <dbReference type="ChEBI" id="CHEBI:456216"/>
        <dbReference type="EC" id="2.7.11.1"/>
    </reaction>
</comment>
<feature type="active site" evidence="11">
    <location>
        <position position="232"/>
    </location>
</feature>
<keyword evidence="7 11" id="KW-0418">Kinase</keyword>
<comment type="function">
    <text evidence="11">A protein kinase that phosphorylates Ser and Thr residues. Probably acts to suppress the effects of stress linked to accumulation of reactive oxygen species. Probably involved in the extracytoplasmic stress response.</text>
</comment>
<keyword evidence="6 11" id="KW-0547">Nucleotide-binding</keyword>
<dbReference type="Gene3D" id="1.10.510.10">
    <property type="entry name" value="Transferase(Phosphotransferase) domain 1"/>
    <property type="match status" value="1"/>
</dbReference>
<dbReference type="HAMAP" id="MF_01497">
    <property type="entry name" value="SrkA_kinase"/>
    <property type="match status" value="1"/>
</dbReference>
<dbReference type="HOGENOM" id="CLU_054715_0_0_6"/>
<dbReference type="InterPro" id="IPR032882">
    <property type="entry name" value="SrkA/RdoA"/>
</dbReference>
<evidence type="ECO:0000256" key="9">
    <source>
        <dbReference type="ARBA" id="ARBA00022842"/>
    </source>
</evidence>
<comment type="cofactor">
    <cofactor evidence="11">
        <name>Mg(2+)</name>
        <dbReference type="ChEBI" id="CHEBI:18420"/>
    </cofactor>
</comment>
<feature type="active site" description="Proton acceptor" evidence="11">
    <location>
        <position position="215"/>
    </location>
</feature>